<dbReference type="PANTHER" id="PTHR23419">
    <property type="entry name" value="DIVALENT CATION TOLERANCE CUTA-RELATED"/>
    <property type="match status" value="1"/>
</dbReference>
<dbReference type="GO" id="GO:0010038">
    <property type="term" value="P:response to metal ion"/>
    <property type="evidence" value="ECO:0007669"/>
    <property type="project" value="InterPro"/>
</dbReference>
<dbReference type="Gene3D" id="3.30.70.120">
    <property type="match status" value="1"/>
</dbReference>
<proteinExistence type="inferred from homology"/>
<organism evidence="2 3">
    <name type="scientific">Thermogymnomonas acidicola</name>
    <dbReference type="NCBI Taxonomy" id="399579"/>
    <lineage>
        <taxon>Archaea</taxon>
        <taxon>Methanobacteriati</taxon>
        <taxon>Thermoplasmatota</taxon>
        <taxon>Thermoplasmata</taxon>
        <taxon>Thermoplasmatales</taxon>
        <taxon>Thermogymnomonas</taxon>
    </lineage>
</organism>
<gene>
    <name evidence="2" type="ORF">GCM10007108_07480</name>
</gene>
<dbReference type="InterPro" id="IPR011322">
    <property type="entry name" value="N-reg_PII-like_a/b"/>
</dbReference>
<keyword evidence="3" id="KW-1185">Reference proteome</keyword>
<dbReference type="InterPro" id="IPR004323">
    <property type="entry name" value="Ion_tolerance_CutA"/>
</dbReference>
<comment type="caution">
    <text evidence="2">The sequence shown here is derived from an EMBL/GenBank/DDBJ whole genome shotgun (WGS) entry which is preliminary data.</text>
</comment>
<dbReference type="GO" id="GO:0005507">
    <property type="term" value="F:copper ion binding"/>
    <property type="evidence" value="ECO:0007669"/>
    <property type="project" value="TreeGrafter"/>
</dbReference>
<dbReference type="PANTHER" id="PTHR23419:SF8">
    <property type="entry name" value="FI09726P"/>
    <property type="match status" value="1"/>
</dbReference>
<dbReference type="RefSeq" id="WP_075056246.1">
    <property type="nucleotide sequence ID" value="NZ_BMNY01000001.1"/>
</dbReference>
<name>A0AA37F9C7_9ARCH</name>
<evidence type="ECO:0000313" key="2">
    <source>
        <dbReference type="EMBL" id="GGM71847.1"/>
    </source>
</evidence>
<evidence type="ECO:0000256" key="1">
    <source>
        <dbReference type="ARBA" id="ARBA00010169"/>
    </source>
</evidence>
<reference evidence="2" key="1">
    <citation type="journal article" date="2014" name="Int. J. Syst. Evol. Microbiol.">
        <title>Complete genome sequence of Corynebacterium casei LMG S-19264T (=DSM 44701T), isolated from a smear-ripened cheese.</title>
        <authorList>
            <consortium name="US DOE Joint Genome Institute (JGI-PGF)"/>
            <person name="Walter F."/>
            <person name="Albersmeier A."/>
            <person name="Kalinowski J."/>
            <person name="Ruckert C."/>
        </authorList>
    </citation>
    <scope>NUCLEOTIDE SEQUENCE</scope>
    <source>
        <strain evidence="2">JCM 13583</strain>
    </source>
</reference>
<dbReference type="SUPFAM" id="SSF54913">
    <property type="entry name" value="GlnB-like"/>
    <property type="match status" value="1"/>
</dbReference>
<dbReference type="AlphaFoldDB" id="A0AA37F9C7"/>
<dbReference type="Pfam" id="PF03091">
    <property type="entry name" value="CutA1"/>
    <property type="match status" value="1"/>
</dbReference>
<sequence length="116" mass="13112">MVKHLIGLLTFGSEEEARKISLKILEGKLAACVNIVPVNSMYWWEGKIADDREYLAVVKTTETEVPGIIDLVKREHSYQLPEIIFMPVDAGSGEYLDWIDRTVNSKAKITDNGQNF</sequence>
<comment type="similarity">
    <text evidence="1">Belongs to the CutA family.</text>
</comment>
<dbReference type="InterPro" id="IPR015867">
    <property type="entry name" value="N-reg_PII/ATP_PRibTrfase_C"/>
</dbReference>
<dbReference type="Proteomes" id="UP000632195">
    <property type="component" value="Unassembled WGS sequence"/>
</dbReference>
<dbReference type="EMBL" id="BMNY01000001">
    <property type="protein sequence ID" value="GGM71847.1"/>
    <property type="molecule type" value="Genomic_DNA"/>
</dbReference>
<accession>A0AA37F9C7</accession>
<evidence type="ECO:0000313" key="3">
    <source>
        <dbReference type="Proteomes" id="UP000632195"/>
    </source>
</evidence>
<reference evidence="2" key="2">
    <citation type="submission" date="2022-09" db="EMBL/GenBank/DDBJ databases">
        <authorList>
            <person name="Sun Q."/>
            <person name="Ohkuma M."/>
        </authorList>
    </citation>
    <scope>NUCLEOTIDE SEQUENCE</scope>
    <source>
        <strain evidence="2">JCM 13583</strain>
    </source>
</reference>
<protein>
    <submittedName>
        <fullName evidence="2">Dihydroorotate dehydrogenase</fullName>
    </submittedName>
</protein>